<dbReference type="Proteomes" id="UP000664521">
    <property type="component" value="Unassembled WGS sequence"/>
</dbReference>
<feature type="region of interest" description="Disordered" evidence="9">
    <location>
        <begin position="1059"/>
        <end position="1083"/>
    </location>
</feature>
<protein>
    <recommendedName>
        <fullName evidence="4 8">Stress response protein NST1</fullName>
    </recommendedName>
</protein>
<feature type="compositionally biased region" description="Polar residues" evidence="9">
    <location>
        <begin position="907"/>
        <end position="916"/>
    </location>
</feature>
<feature type="compositionally biased region" description="Low complexity" evidence="9">
    <location>
        <begin position="848"/>
        <end position="866"/>
    </location>
</feature>
<feature type="compositionally biased region" description="Basic residues" evidence="9">
    <location>
        <begin position="71"/>
        <end position="81"/>
    </location>
</feature>
<name>A0A8H3FA16_9LECA</name>
<comment type="function">
    <text evidence="1 8">May act as a negative regulator of salt tolerance.</text>
</comment>
<feature type="compositionally biased region" description="Basic and acidic residues" evidence="9">
    <location>
        <begin position="514"/>
        <end position="529"/>
    </location>
</feature>
<feature type="compositionally biased region" description="Acidic residues" evidence="9">
    <location>
        <begin position="476"/>
        <end position="503"/>
    </location>
</feature>
<reference evidence="10" key="1">
    <citation type="submission" date="2021-03" db="EMBL/GenBank/DDBJ databases">
        <authorList>
            <person name="Tagirdzhanova G."/>
        </authorList>
    </citation>
    <scope>NUCLEOTIDE SEQUENCE</scope>
</reference>
<keyword evidence="7 8" id="KW-0175">Coiled coil</keyword>
<dbReference type="Pfam" id="PF13945">
    <property type="entry name" value="NST1"/>
    <property type="match status" value="1"/>
</dbReference>
<feature type="compositionally biased region" description="Polar residues" evidence="9">
    <location>
        <begin position="1"/>
        <end position="44"/>
    </location>
</feature>
<dbReference type="EMBL" id="CAJPDS010000024">
    <property type="protein sequence ID" value="CAF9919770.1"/>
    <property type="molecule type" value="Genomic_DNA"/>
</dbReference>
<feature type="compositionally biased region" description="Basic and acidic residues" evidence="9">
    <location>
        <begin position="449"/>
        <end position="463"/>
    </location>
</feature>
<comment type="subcellular location">
    <subcellularLocation>
        <location evidence="2 8">Cytoplasm</location>
    </subcellularLocation>
</comment>
<gene>
    <name evidence="10" type="primary">NST1</name>
    <name evidence="10" type="ORF">HETSPECPRED_004115</name>
</gene>
<feature type="compositionally biased region" description="Basic and acidic residues" evidence="9">
    <location>
        <begin position="358"/>
        <end position="374"/>
    </location>
</feature>
<feature type="compositionally biased region" description="Pro residues" evidence="9">
    <location>
        <begin position="222"/>
        <end position="231"/>
    </location>
</feature>
<evidence type="ECO:0000313" key="10">
    <source>
        <dbReference type="EMBL" id="CAF9919770.1"/>
    </source>
</evidence>
<comment type="caution">
    <text evidence="10">The sequence shown here is derived from an EMBL/GenBank/DDBJ whole genome shotgun (WGS) entry which is preliminary data.</text>
</comment>
<evidence type="ECO:0000313" key="11">
    <source>
        <dbReference type="Proteomes" id="UP000664521"/>
    </source>
</evidence>
<evidence type="ECO:0000256" key="1">
    <source>
        <dbReference type="ARBA" id="ARBA00002545"/>
    </source>
</evidence>
<dbReference type="InterPro" id="IPR051195">
    <property type="entry name" value="Fungal_stress_NST1"/>
</dbReference>
<dbReference type="GO" id="GO:0005737">
    <property type="term" value="C:cytoplasm"/>
    <property type="evidence" value="ECO:0007669"/>
    <property type="project" value="UniProtKB-SubCell"/>
</dbReference>
<accession>A0A8H3FA16</accession>
<evidence type="ECO:0000256" key="6">
    <source>
        <dbReference type="ARBA" id="ARBA00023016"/>
    </source>
</evidence>
<keyword evidence="6 8" id="KW-0346">Stress response</keyword>
<evidence type="ECO:0000256" key="9">
    <source>
        <dbReference type="SAM" id="MobiDB-lite"/>
    </source>
</evidence>
<keyword evidence="5 8" id="KW-0963">Cytoplasm</keyword>
<feature type="compositionally biased region" description="Pro residues" evidence="9">
    <location>
        <begin position="743"/>
        <end position="760"/>
    </location>
</feature>
<feature type="region of interest" description="Disordered" evidence="9">
    <location>
        <begin position="126"/>
        <end position="238"/>
    </location>
</feature>
<evidence type="ECO:0000256" key="3">
    <source>
        <dbReference type="ARBA" id="ARBA00007112"/>
    </source>
</evidence>
<dbReference type="OrthoDB" id="21629at2759"/>
<feature type="region of interest" description="Disordered" evidence="9">
    <location>
        <begin position="449"/>
        <end position="529"/>
    </location>
</feature>
<proteinExistence type="inferred from homology"/>
<feature type="region of interest" description="Disordered" evidence="9">
    <location>
        <begin position="1"/>
        <end position="106"/>
    </location>
</feature>
<feature type="region of interest" description="Disordered" evidence="9">
    <location>
        <begin position="564"/>
        <end position="1027"/>
    </location>
</feature>
<evidence type="ECO:0000256" key="4">
    <source>
        <dbReference type="ARBA" id="ARBA00020733"/>
    </source>
</evidence>
<keyword evidence="11" id="KW-1185">Reference proteome</keyword>
<sequence length="1283" mass="141788">MNGTSQTAPPTNTTKPVENSASNTASSSKVGKADTTNNTDSPQDIQVPVGEPLVVNGIAANGTDKSVPAVNRKKQKRRQKQAARLAAEQPSAARPTSNQAYVDANTNAYEKSEYPLSAKQDQLAHFDANGYGYGPSEYDDPEYEPGEGEDLYYTDDDHRLLEKPFAAMRANGFSNQQPFEKSDGNTKKKKKKTKSNAAPQTGYQNSYDSQGRLHSSINAAHQPPPPPPPPALSTAALRSAHHISKDRIWNTSTAEERERIKEFWLSLGEEDRRSLVKVEKEAVLKKMKEQQKHSCSCTVCGRKRIAIEEELEVLYDAYYEELEQYANHQHINLDDGTPMIPPPMMYGHSMGRMAPSRPMHDRNHEHPSRGRIQEIPDDELDGDEEDESFDEDDEEEISDGEPEEPMGHAADFFNFGNSLTVQGGILTVADDLLKNDGKKFIEMMEQLAERRMQRDEESQDPSRHPSLQPHNHGPPLDDDVEYDDEEDEEEYDSQDEDYEDDEMVVSRIHARNYSADEKQEAMTEEQRMEEGRRMFQIFAARMFEQRVLTAYREKVAHERQQKLIEELDEESRLDTQREAKKAKEAQKKKEKKRQQKQAKDEEKAKREAEKAAEEAALRAIEEKKLEEQRQKKEEQRKKREAEKKSLEEERQRKEAEKQKRLQEAREQQAEMERKQRDQKEREKRKREEAKKKEREDREFKEKEARDKKDRETAARKDRESKAKSEKEDRDRKKADEQGTKQPMPAPIIPSIPASMKPPTPFAAASQGSGLIPSQLASNHASPHPHIATPVLPKAPTPIRPRQASIQGSHTSSPKTSAPPAESSTTSPSVPSQVSNVPIPMPGKIATQPQALSLHHPSSSLPPASVAPAPPTQPPGFSGTPVMAGNHFSANFGPMMPNVSRGPVQEPSMFQHQTPFNGNHYRPFLPSNGLQYPPGINGGNTMRPLPSARSGPMEPPSPQVSIGPINTNHMGQYMPRDTMPSHSHSRQSSTSFDRPAFESPSVSGQTHPIGRPAPIQRPSSVAPHQQADIGRRNTHADVDDLSNHLGSSALLDDTDVPLSANATSSRRGSIALGGPRPARHGFNGSSSFQDPIGTGKMDGFRPAPLGDGIGSTWNAAQVQMNGPPLSGPAPWSNTPRPGWPTNNAFGLMGGPPRPSGSRAVTIRLLVCQACNKLTAHPPQTSRGGYHNVQDVLRTVDVMKPSHEGPISMEEMLDICDTEGNTQNGGGSFRIDPHGPAGMYVKFEPGRSASVSMGGGIGPGEIGSPVAGGAMPAFGGARGFQQPGF</sequence>
<evidence type="ECO:0000256" key="8">
    <source>
        <dbReference type="RuleBase" id="RU049441"/>
    </source>
</evidence>
<evidence type="ECO:0000256" key="5">
    <source>
        <dbReference type="ARBA" id="ARBA00022490"/>
    </source>
</evidence>
<evidence type="ECO:0000256" key="2">
    <source>
        <dbReference type="ARBA" id="ARBA00004496"/>
    </source>
</evidence>
<dbReference type="PANTHER" id="PTHR31780:SF10">
    <property type="entry name" value="LD36051P"/>
    <property type="match status" value="1"/>
</dbReference>
<feature type="region of interest" description="Disordered" evidence="9">
    <location>
        <begin position="346"/>
        <end position="411"/>
    </location>
</feature>
<dbReference type="InterPro" id="IPR025279">
    <property type="entry name" value="NST1"/>
</dbReference>
<evidence type="ECO:0000256" key="7">
    <source>
        <dbReference type="ARBA" id="ARBA00023054"/>
    </source>
</evidence>
<organism evidence="10 11">
    <name type="scientific">Heterodermia speciosa</name>
    <dbReference type="NCBI Taxonomy" id="116794"/>
    <lineage>
        <taxon>Eukaryota</taxon>
        <taxon>Fungi</taxon>
        <taxon>Dikarya</taxon>
        <taxon>Ascomycota</taxon>
        <taxon>Pezizomycotina</taxon>
        <taxon>Lecanoromycetes</taxon>
        <taxon>OSLEUM clade</taxon>
        <taxon>Lecanoromycetidae</taxon>
        <taxon>Caliciales</taxon>
        <taxon>Physciaceae</taxon>
        <taxon>Heterodermia</taxon>
    </lineage>
</organism>
<comment type="similarity">
    <text evidence="3 8">Belongs to the NST1 family.</text>
</comment>
<dbReference type="CDD" id="cd22265">
    <property type="entry name" value="UDM1_RNF168"/>
    <property type="match status" value="1"/>
</dbReference>
<feature type="compositionally biased region" description="Acidic residues" evidence="9">
    <location>
        <begin position="137"/>
        <end position="154"/>
    </location>
</feature>
<feature type="compositionally biased region" description="Polar residues" evidence="9">
    <location>
        <begin position="195"/>
        <end position="219"/>
    </location>
</feature>
<dbReference type="PANTHER" id="PTHR31780">
    <property type="entry name" value="STRESS RESPONSE PROTEIN NST1-RELATED"/>
    <property type="match status" value="1"/>
</dbReference>
<feature type="compositionally biased region" description="Polar residues" evidence="9">
    <location>
        <begin position="94"/>
        <end position="106"/>
    </location>
</feature>
<feature type="compositionally biased region" description="Acidic residues" evidence="9">
    <location>
        <begin position="375"/>
        <end position="404"/>
    </location>
</feature>
<feature type="compositionally biased region" description="Low complexity" evidence="9">
    <location>
        <begin position="808"/>
        <end position="837"/>
    </location>
</feature>
<feature type="compositionally biased region" description="Basic and acidic residues" evidence="9">
    <location>
        <begin position="597"/>
        <end position="738"/>
    </location>
</feature>
<feature type="compositionally biased region" description="Basic and acidic residues" evidence="9">
    <location>
        <begin position="564"/>
        <end position="587"/>
    </location>
</feature>